<comment type="caution">
    <text evidence="5">The sequence shown here is derived from an EMBL/GenBank/DDBJ whole genome shotgun (WGS) entry which is preliminary data.</text>
</comment>
<dbReference type="AlphaFoldDB" id="A0A4U5X487"/>
<dbReference type="PANTHER" id="PTHR33204:SF18">
    <property type="entry name" value="TRANSCRIPTIONAL REGULATORY PROTEIN"/>
    <property type="match status" value="1"/>
</dbReference>
<evidence type="ECO:0000313" key="5">
    <source>
        <dbReference type="EMBL" id="TKT08176.1"/>
    </source>
</evidence>
<keyword evidence="3" id="KW-0804">Transcription</keyword>
<keyword evidence="2" id="KW-0238">DNA-binding</keyword>
<dbReference type="GO" id="GO:0003677">
    <property type="term" value="F:DNA binding"/>
    <property type="evidence" value="ECO:0007669"/>
    <property type="project" value="UniProtKB-KW"/>
</dbReference>
<dbReference type="InterPro" id="IPR002577">
    <property type="entry name" value="HTH_HxlR"/>
</dbReference>
<dbReference type="EMBL" id="SZPR01000015">
    <property type="protein sequence ID" value="TKT08176.1"/>
    <property type="molecule type" value="Genomic_DNA"/>
</dbReference>
<sequence length="160" mass="17543">MTPATDAFCSIERTVGIVGDRWTLLILREVLTRGVTRFNELTRALGIAPNILTNRLDLLTRSGIVTKREYREEGSRARLAYHPTDAGRELLVVLAALGQWGDDHVPPPEGIAQTRQTTDTGEQVRLGFVADASALLPTDKVAFVYTPEGAARMRDSGLIN</sequence>
<evidence type="ECO:0000259" key="4">
    <source>
        <dbReference type="PROSITE" id="PS51118"/>
    </source>
</evidence>
<dbReference type="Proteomes" id="UP000308632">
    <property type="component" value="Unassembled WGS sequence"/>
</dbReference>
<evidence type="ECO:0000313" key="6">
    <source>
        <dbReference type="Proteomes" id="UP000308632"/>
    </source>
</evidence>
<dbReference type="InterPro" id="IPR036388">
    <property type="entry name" value="WH-like_DNA-bd_sf"/>
</dbReference>
<accession>A0A4U5X487</accession>
<evidence type="ECO:0000256" key="3">
    <source>
        <dbReference type="ARBA" id="ARBA00023163"/>
    </source>
</evidence>
<keyword evidence="1" id="KW-0805">Transcription regulation</keyword>
<evidence type="ECO:0000256" key="1">
    <source>
        <dbReference type="ARBA" id="ARBA00023015"/>
    </source>
</evidence>
<reference evidence="5 6" key="1">
    <citation type="submission" date="2019-04" db="EMBL/GenBank/DDBJ databases">
        <title>Streptomyces lasaliensis sp.nov., an Actinomycete isolated from soil which produces the polyether antibiotic lasalocid.</title>
        <authorList>
            <person name="Erwin G."/>
            <person name="Haber C."/>
        </authorList>
    </citation>
    <scope>NUCLEOTIDE SEQUENCE [LARGE SCALE GENOMIC DNA]</scope>
    <source>
        <strain evidence="5 6">DSM 40089</strain>
    </source>
</reference>
<dbReference type="InterPro" id="IPR036390">
    <property type="entry name" value="WH_DNA-bd_sf"/>
</dbReference>
<dbReference type="PROSITE" id="PS51118">
    <property type="entry name" value="HTH_HXLR"/>
    <property type="match status" value="1"/>
</dbReference>
<evidence type="ECO:0000256" key="2">
    <source>
        <dbReference type="ARBA" id="ARBA00023125"/>
    </source>
</evidence>
<dbReference type="Gene3D" id="1.10.10.10">
    <property type="entry name" value="Winged helix-like DNA-binding domain superfamily/Winged helix DNA-binding domain"/>
    <property type="match status" value="1"/>
</dbReference>
<gene>
    <name evidence="5" type="ORF">E4U92_18680</name>
</gene>
<dbReference type="PANTHER" id="PTHR33204">
    <property type="entry name" value="TRANSCRIPTIONAL REGULATOR, MARR FAMILY"/>
    <property type="match status" value="1"/>
</dbReference>
<name>A0A4U5X487_STRGB</name>
<protein>
    <submittedName>
        <fullName evidence="5">Helix-turn-helix transcriptional regulator</fullName>
    </submittedName>
</protein>
<dbReference type="SUPFAM" id="SSF46785">
    <property type="entry name" value="Winged helix' DNA-binding domain"/>
    <property type="match status" value="1"/>
</dbReference>
<proteinExistence type="predicted"/>
<organism evidence="5 6">
    <name type="scientific">Streptomyces galbus</name>
    <dbReference type="NCBI Taxonomy" id="33898"/>
    <lineage>
        <taxon>Bacteria</taxon>
        <taxon>Bacillati</taxon>
        <taxon>Actinomycetota</taxon>
        <taxon>Actinomycetes</taxon>
        <taxon>Kitasatosporales</taxon>
        <taxon>Streptomycetaceae</taxon>
        <taxon>Streptomyces</taxon>
    </lineage>
</organism>
<feature type="domain" description="HTH hxlR-type" evidence="4">
    <location>
        <begin position="9"/>
        <end position="109"/>
    </location>
</feature>
<dbReference type="Pfam" id="PF01638">
    <property type="entry name" value="HxlR"/>
    <property type="match status" value="1"/>
</dbReference>